<gene>
    <name evidence="1" type="ORF">LY90DRAFT_509315</name>
</gene>
<accession>A0A1Y2CGX5</accession>
<dbReference type="AlphaFoldDB" id="A0A1Y2CGX5"/>
<dbReference type="Proteomes" id="UP000193920">
    <property type="component" value="Unassembled WGS sequence"/>
</dbReference>
<evidence type="ECO:0000313" key="2">
    <source>
        <dbReference type="Proteomes" id="UP000193920"/>
    </source>
</evidence>
<dbReference type="OrthoDB" id="7451790at2759"/>
<comment type="caution">
    <text evidence="1">The sequence shown here is derived from an EMBL/GenBank/DDBJ whole genome shotgun (WGS) entry which is preliminary data.</text>
</comment>
<dbReference type="PROSITE" id="PS51450">
    <property type="entry name" value="LRR"/>
    <property type="match status" value="1"/>
</dbReference>
<dbReference type="EMBL" id="MCOG01000109">
    <property type="protein sequence ID" value="ORY46167.1"/>
    <property type="molecule type" value="Genomic_DNA"/>
</dbReference>
<dbReference type="SUPFAM" id="SSF52058">
    <property type="entry name" value="L domain-like"/>
    <property type="match status" value="1"/>
</dbReference>
<dbReference type="PRINTS" id="PR00019">
    <property type="entry name" value="LEURICHRPT"/>
</dbReference>
<protein>
    <recommendedName>
        <fullName evidence="3">L domain-like protein</fullName>
    </recommendedName>
</protein>
<keyword evidence="2" id="KW-1185">Reference proteome</keyword>
<evidence type="ECO:0008006" key="3">
    <source>
        <dbReference type="Google" id="ProtNLM"/>
    </source>
</evidence>
<proteinExistence type="predicted"/>
<organism evidence="1 2">
    <name type="scientific">Neocallimastix californiae</name>
    <dbReference type="NCBI Taxonomy" id="1754190"/>
    <lineage>
        <taxon>Eukaryota</taxon>
        <taxon>Fungi</taxon>
        <taxon>Fungi incertae sedis</taxon>
        <taxon>Chytridiomycota</taxon>
        <taxon>Chytridiomycota incertae sedis</taxon>
        <taxon>Neocallimastigomycetes</taxon>
        <taxon>Neocallimastigales</taxon>
        <taxon>Neocallimastigaceae</taxon>
        <taxon>Neocallimastix</taxon>
    </lineage>
</organism>
<dbReference type="Pfam" id="PF13855">
    <property type="entry name" value="LRR_8"/>
    <property type="match status" value="1"/>
</dbReference>
<dbReference type="Gene3D" id="3.80.10.10">
    <property type="entry name" value="Ribonuclease Inhibitor"/>
    <property type="match status" value="1"/>
</dbReference>
<name>A0A1Y2CGX5_9FUNG</name>
<reference evidence="1 2" key="1">
    <citation type="submission" date="2016-08" db="EMBL/GenBank/DDBJ databases">
        <title>A Parts List for Fungal Cellulosomes Revealed by Comparative Genomics.</title>
        <authorList>
            <consortium name="DOE Joint Genome Institute"/>
            <person name="Haitjema C.H."/>
            <person name="Gilmore S.P."/>
            <person name="Henske J.K."/>
            <person name="Solomon K.V."/>
            <person name="De Groot R."/>
            <person name="Kuo A."/>
            <person name="Mondo S.J."/>
            <person name="Salamov A.A."/>
            <person name="Labutti K."/>
            <person name="Zhao Z."/>
            <person name="Chiniquy J."/>
            <person name="Barry K."/>
            <person name="Brewer H.M."/>
            <person name="Purvine S.O."/>
            <person name="Wright A.T."/>
            <person name="Boxma B."/>
            <person name="Van Alen T."/>
            <person name="Hackstein J.H."/>
            <person name="Baker S.E."/>
            <person name="Grigoriev I.V."/>
            <person name="O'Malley M.A."/>
        </authorList>
    </citation>
    <scope>NUCLEOTIDE SEQUENCE [LARGE SCALE GENOMIC DNA]</scope>
    <source>
        <strain evidence="1 2">G1</strain>
    </source>
</reference>
<dbReference type="InterPro" id="IPR032675">
    <property type="entry name" value="LRR_dom_sf"/>
</dbReference>
<dbReference type="STRING" id="1754190.A0A1Y2CGX5"/>
<evidence type="ECO:0000313" key="1">
    <source>
        <dbReference type="EMBL" id="ORY46167.1"/>
    </source>
</evidence>
<dbReference type="InterPro" id="IPR001611">
    <property type="entry name" value="Leu-rich_rpt"/>
</dbReference>
<sequence length="123" mass="14285">MTEISRIYSNIDTLKDVKCPYNEQKNINSIALHSNNIKVIEPGILQKFCNLTLLDLSSNQIEKIQGLEKLYNLKTLNLSNNKVNNNSIFIIYINNNNNNNNISYNNDKNNKNNKEYFIILTFI</sequence>